<dbReference type="SUPFAM" id="SSF50494">
    <property type="entry name" value="Trypsin-like serine proteases"/>
    <property type="match status" value="1"/>
</dbReference>
<dbReference type="PANTHER" id="PTHR24256">
    <property type="entry name" value="TRYPTASE-RELATED"/>
    <property type="match status" value="1"/>
</dbReference>
<accession>A0A0A9W233</accession>
<keyword evidence="1" id="KW-1015">Disulfide bond</keyword>
<proteinExistence type="inferred from homology"/>
<dbReference type="PROSITE" id="PS50240">
    <property type="entry name" value="TRYPSIN_DOM"/>
    <property type="match status" value="1"/>
</dbReference>
<evidence type="ECO:0000256" key="3">
    <source>
        <dbReference type="SAM" id="Phobius"/>
    </source>
</evidence>
<name>A0A0A9W233_LYGHE</name>
<dbReference type="Gene3D" id="2.40.10.10">
    <property type="entry name" value="Trypsin-like serine proteases"/>
    <property type="match status" value="1"/>
</dbReference>
<organism evidence="5">
    <name type="scientific">Lygus hesperus</name>
    <name type="common">Western plant bug</name>
    <dbReference type="NCBI Taxonomy" id="30085"/>
    <lineage>
        <taxon>Eukaryota</taxon>
        <taxon>Metazoa</taxon>
        <taxon>Ecdysozoa</taxon>
        <taxon>Arthropoda</taxon>
        <taxon>Hexapoda</taxon>
        <taxon>Insecta</taxon>
        <taxon>Pterygota</taxon>
        <taxon>Neoptera</taxon>
        <taxon>Paraneoptera</taxon>
        <taxon>Hemiptera</taxon>
        <taxon>Heteroptera</taxon>
        <taxon>Panheteroptera</taxon>
        <taxon>Cimicomorpha</taxon>
        <taxon>Miridae</taxon>
        <taxon>Mirini</taxon>
        <taxon>Lygus</taxon>
    </lineage>
</organism>
<dbReference type="InterPro" id="IPR009003">
    <property type="entry name" value="Peptidase_S1_PA"/>
</dbReference>
<sequence length="190" mass="20504">MADKGRITETIMKPNDVKCVAMGWGAIEDDTAPVAFLNKINMTLKPLDWCSKTAKELTKDFPVPNEFNSEIQTCALGTGNNQSVCGGDSGGPIVCGGEGKKIIVAVLTGIVLKNCGYDTNPALLARLDFALDWILDAFPPTTSGTTTINPNTINPTHPPAHSCVSYITISFAYTFPLMFCVIQNILRYLQ</sequence>
<dbReference type="InterPro" id="IPR033116">
    <property type="entry name" value="TRYPSIN_SER"/>
</dbReference>
<evidence type="ECO:0000256" key="2">
    <source>
        <dbReference type="ARBA" id="ARBA00024195"/>
    </source>
</evidence>
<dbReference type="InterPro" id="IPR051487">
    <property type="entry name" value="Ser/Thr_Proteases_Immune/Dev"/>
</dbReference>
<evidence type="ECO:0000313" key="5">
    <source>
        <dbReference type="EMBL" id="JAG02492.1"/>
    </source>
</evidence>
<gene>
    <name evidence="5" type="primary">PRTN3_0</name>
    <name evidence="5" type="ORF">CM83_23672</name>
</gene>
<feature type="domain" description="Peptidase S1" evidence="4">
    <location>
        <begin position="1"/>
        <end position="139"/>
    </location>
</feature>
<dbReference type="PROSITE" id="PS00135">
    <property type="entry name" value="TRYPSIN_SER"/>
    <property type="match status" value="1"/>
</dbReference>
<dbReference type="InterPro" id="IPR001254">
    <property type="entry name" value="Trypsin_dom"/>
</dbReference>
<dbReference type="InterPro" id="IPR043504">
    <property type="entry name" value="Peptidase_S1_PA_chymotrypsin"/>
</dbReference>
<dbReference type="Pfam" id="PF00089">
    <property type="entry name" value="Trypsin"/>
    <property type="match status" value="1"/>
</dbReference>
<evidence type="ECO:0000259" key="4">
    <source>
        <dbReference type="PROSITE" id="PS50240"/>
    </source>
</evidence>
<reference evidence="5" key="1">
    <citation type="journal article" date="2014" name="PLoS ONE">
        <title>Transcriptome-Based Identification of ABC Transporters in the Western Tarnished Plant Bug Lygus hesperus.</title>
        <authorList>
            <person name="Hull J.J."/>
            <person name="Chaney K."/>
            <person name="Geib S.M."/>
            <person name="Fabrick J.A."/>
            <person name="Brent C.S."/>
            <person name="Walsh D."/>
            <person name="Lavine L.C."/>
        </authorList>
    </citation>
    <scope>NUCLEOTIDE SEQUENCE</scope>
</reference>
<reference evidence="5" key="2">
    <citation type="submission" date="2014-07" db="EMBL/GenBank/DDBJ databases">
        <authorList>
            <person name="Hull J."/>
        </authorList>
    </citation>
    <scope>NUCLEOTIDE SEQUENCE</scope>
</reference>
<dbReference type="GO" id="GO:0006508">
    <property type="term" value="P:proteolysis"/>
    <property type="evidence" value="ECO:0007669"/>
    <property type="project" value="InterPro"/>
</dbReference>
<keyword evidence="3" id="KW-0812">Transmembrane</keyword>
<dbReference type="GO" id="GO:0004252">
    <property type="term" value="F:serine-type endopeptidase activity"/>
    <property type="evidence" value="ECO:0007669"/>
    <property type="project" value="InterPro"/>
</dbReference>
<keyword evidence="3" id="KW-0472">Membrane</keyword>
<evidence type="ECO:0000256" key="1">
    <source>
        <dbReference type="ARBA" id="ARBA00023157"/>
    </source>
</evidence>
<comment type="similarity">
    <text evidence="2">Belongs to the peptidase S1 family. CLIP subfamily.</text>
</comment>
<protein>
    <submittedName>
        <fullName evidence="5">Myeloblastin</fullName>
    </submittedName>
</protein>
<dbReference type="AlphaFoldDB" id="A0A0A9W233"/>
<feature type="transmembrane region" description="Helical" evidence="3">
    <location>
        <begin position="164"/>
        <end position="186"/>
    </location>
</feature>
<keyword evidence="3" id="KW-1133">Transmembrane helix</keyword>
<dbReference type="EMBL" id="GBHO01041112">
    <property type="protein sequence ID" value="JAG02492.1"/>
    <property type="molecule type" value="Transcribed_RNA"/>
</dbReference>